<dbReference type="Pfam" id="PF14111">
    <property type="entry name" value="DUF4283"/>
    <property type="match status" value="1"/>
</dbReference>
<feature type="domain" description="DUF4283" evidence="2">
    <location>
        <begin position="51"/>
        <end position="131"/>
    </location>
</feature>
<dbReference type="InterPro" id="IPR025558">
    <property type="entry name" value="DUF4283"/>
</dbReference>
<feature type="region of interest" description="Disordered" evidence="1">
    <location>
        <begin position="231"/>
        <end position="252"/>
    </location>
</feature>
<proteinExistence type="predicted"/>
<protein>
    <submittedName>
        <fullName evidence="3">DUF4283 domain protein</fullName>
    </submittedName>
</protein>
<feature type="region of interest" description="Disordered" evidence="1">
    <location>
        <begin position="1"/>
        <end position="34"/>
    </location>
</feature>
<gene>
    <name evidence="3" type="ORF">A2U01_0005578</name>
</gene>
<reference evidence="3 4" key="1">
    <citation type="journal article" date="2018" name="Front. Plant Sci.">
        <title>Red Clover (Trifolium pratense) and Zigzag Clover (T. medium) - A Picture of Genomic Similarities and Differences.</title>
        <authorList>
            <person name="Dluhosova J."/>
            <person name="Istvanek J."/>
            <person name="Nedelnik J."/>
            <person name="Repkova J."/>
        </authorList>
    </citation>
    <scope>NUCLEOTIDE SEQUENCE [LARGE SCALE GENOMIC DNA]</scope>
    <source>
        <strain evidence="4">cv. 10/8</strain>
        <tissue evidence="3">Leaf</tissue>
    </source>
</reference>
<evidence type="ECO:0000313" key="4">
    <source>
        <dbReference type="Proteomes" id="UP000265520"/>
    </source>
</evidence>
<dbReference type="InterPro" id="IPR040256">
    <property type="entry name" value="At4g02000-like"/>
</dbReference>
<feature type="region of interest" description="Disordered" evidence="1">
    <location>
        <begin position="295"/>
        <end position="314"/>
    </location>
</feature>
<accession>A0A392MC67</accession>
<evidence type="ECO:0000313" key="3">
    <source>
        <dbReference type="EMBL" id="MCH84743.1"/>
    </source>
</evidence>
<dbReference type="PANTHER" id="PTHR31286">
    <property type="entry name" value="GLYCINE-RICH CELL WALL STRUCTURAL PROTEIN 1.8-LIKE"/>
    <property type="match status" value="1"/>
</dbReference>
<sequence>MQEAHQQHYQHTPHPNDIPESSTARTQTPPQQNIPRSFLYSESIIHEGVTSCKRSIIGKIITDKPIHISSIQNGLENIWGAPPGLKIQELEGKIIQFYMNNEADQDRILLGNPWIFRNSWLVVKPWDREVDYHTIDFDHVPVWVQLWGLPPHCKTKKMGESIVIIKIRVAINIHNPILSGIHIGNPTDGTCWIDYRYEKLPQDFGHYNPPIPADLLEKLAAMMVQREPAANPTKNQQYQPANHPTNSGHSPMENMQLTHKDRTKKTHRISNNLEPVLQEKSLEIGMVDHANQVKRQKMENSSRVGLAKQASPQP</sequence>
<evidence type="ECO:0000256" key="1">
    <source>
        <dbReference type="SAM" id="MobiDB-lite"/>
    </source>
</evidence>
<dbReference type="EMBL" id="LXQA010007305">
    <property type="protein sequence ID" value="MCH84743.1"/>
    <property type="molecule type" value="Genomic_DNA"/>
</dbReference>
<comment type="caution">
    <text evidence="3">The sequence shown here is derived from an EMBL/GenBank/DDBJ whole genome shotgun (WGS) entry which is preliminary data.</text>
</comment>
<name>A0A392MC67_9FABA</name>
<dbReference type="AlphaFoldDB" id="A0A392MC67"/>
<evidence type="ECO:0000259" key="2">
    <source>
        <dbReference type="Pfam" id="PF14111"/>
    </source>
</evidence>
<feature type="compositionally biased region" description="Polar residues" evidence="1">
    <location>
        <begin position="232"/>
        <end position="252"/>
    </location>
</feature>
<feature type="compositionally biased region" description="Polar residues" evidence="1">
    <location>
        <begin position="19"/>
        <end position="34"/>
    </location>
</feature>
<dbReference type="Proteomes" id="UP000265520">
    <property type="component" value="Unassembled WGS sequence"/>
</dbReference>
<organism evidence="3 4">
    <name type="scientific">Trifolium medium</name>
    <dbReference type="NCBI Taxonomy" id="97028"/>
    <lineage>
        <taxon>Eukaryota</taxon>
        <taxon>Viridiplantae</taxon>
        <taxon>Streptophyta</taxon>
        <taxon>Embryophyta</taxon>
        <taxon>Tracheophyta</taxon>
        <taxon>Spermatophyta</taxon>
        <taxon>Magnoliopsida</taxon>
        <taxon>eudicotyledons</taxon>
        <taxon>Gunneridae</taxon>
        <taxon>Pentapetalae</taxon>
        <taxon>rosids</taxon>
        <taxon>fabids</taxon>
        <taxon>Fabales</taxon>
        <taxon>Fabaceae</taxon>
        <taxon>Papilionoideae</taxon>
        <taxon>50 kb inversion clade</taxon>
        <taxon>NPAAA clade</taxon>
        <taxon>Hologalegina</taxon>
        <taxon>IRL clade</taxon>
        <taxon>Trifolieae</taxon>
        <taxon>Trifolium</taxon>
    </lineage>
</organism>
<dbReference type="PANTHER" id="PTHR31286:SF178">
    <property type="entry name" value="DUF4283 DOMAIN-CONTAINING PROTEIN"/>
    <property type="match status" value="1"/>
</dbReference>
<keyword evidence="4" id="KW-1185">Reference proteome</keyword>